<dbReference type="EMBL" id="MU865075">
    <property type="protein sequence ID" value="KAK4458280.1"/>
    <property type="molecule type" value="Genomic_DNA"/>
</dbReference>
<sequence>MPATMNNPNQPNQQPSNSHLVFYLSTLSLSTEGSSSSSSPEEPVYNFSAEPAQRDIHPTERFSGRNAIAVASLGDSPPVSSFAFLDENSSSPFATGTTGTTGRNYQIESLLSSSQSTSLSTSPSTQPKDQVYVDPILTKNTIPRTVPEFGTATATGGSGGGGGMGKTERTKRSRWQNGEVGGCCYYHPYSSLIAARSSHKQRHHQQAKREVWF</sequence>
<gene>
    <name evidence="2" type="ORF">QBC42DRAFT_255492</name>
</gene>
<organism evidence="2 3">
    <name type="scientific">Cladorrhinum samala</name>
    <dbReference type="NCBI Taxonomy" id="585594"/>
    <lineage>
        <taxon>Eukaryota</taxon>
        <taxon>Fungi</taxon>
        <taxon>Dikarya</taxon>
        <taxon>Ascomycota</taxon>
        <taxon>Pezizomycotina</taxon>
        <taxon>Sordariomycetes</taxon>
        <taxon>Sordariomycetidae</taxon>
        <taxon>Sordariales</taxon>
        <taxon>Podosporaceae</taxon>
        <taxon>Cladorrhinum</taxon>
    </lineage>
</organism>
<feature type="region of interest" description="Disordered" evidence="1">
    <location>
        <begin position="83"/>
        <end position="102"/>
    </location>
</feature>
<feature type="region of interest" description="Disordered" evidence="1">
    <location>
        <begin position="147"/>
        <end position="174"/>
    </location>
</feature>
<dbReference type="AlphaFoldDB" id="A0AAV9HDY2"/>
<reference evidence="2" key="1">
    <citation type="journal article" date="2023" name="Mol. Phylogenet. Evol.">
        <title>Genome-scale phylogeny and comparative genomics of the fungal order Sordariales.</title>
        <authorList>
            <person name="Hensen N."/>
            <person name="Bonometti L."/>
            <person name="Westerberg I."/>
            <person name="Brannstrom I.O."/>
            <person name="Guillou S."/>
            <person name="Cros-Aarteil S."/>
            <person name="Calhoun S."/>
            <person name="Haridas S."/>
            <person name="Kuo A."/>
            <person name="Mondo S."/>
            <person name="Pangilinan J."/>
            <person name="Riley R."/>
            <person name="LaButti K."/>
            <person name="Andreopoulos B."/>
            <person name="Lipzen A."/>
            <person name="Chen C."/>
            <person name="Yan M."/>
            <person name="Daum C."/>
            <person name="Ng V."/>
            <person name="Clum A."/>
            <person name="Steindorff A."/>
            <person name="Ohm R.A."/>
            <person name="Martin F."/>
            <person name="Silar P."/>
            <person name="Natvig D.O."/>
            <person name="Lalanne C."/>
            <person name="Gautier V."/>
            <person name="Ament-Velasquez S.L."/>
            <person name="Kruys A."/>
            <person name="Hutchinson M.I."/>
            <person name="Powell A.J."/>
            <person name="Barry K."/>
            <person name="Miller A.N."/>
            <person name="Grigoriev I.V."/>
            <person name="Debuchy R."/>
            <person name="Gladieux P."/>
            <person name="Hiltunen Thoren M."/>
            <person name="Johannesson H."/>
        </authorList>
    </citation>
    <scope>NUCLEOTIDE SEQUENCE</scope>
    <source>
        <strain evidence="2">PSN324</strain>
    </source>
</reference>
<evidence type="ECO:0000313" key="2">
    <source>
        <dbReference type="EMBL" id="KAK4458280.1"/>
    </source>
</evidence>
<feature type="compositionally biased region" description="Polar residues" evidence="1">
    <location>
        <begin position="87"/>
        <end position="102"/>
    </location>
</feature>
<protein>
    <submittedName>
        <fullName evidence="2">Uncharacterized protein</fullName>
    </submittedName>
</protein>
<feature type="compositionally biased region" description="Low complexity" evidence="1">
    <location>
        <begin position="110"/>
        <end position="127"/>
    </location>
</feature>
<proteinExistence type="predicted"/>
<feature type="region of interest" description="Disordered" evidence="1">
    <location>
        <begin position="110"/>
        <end position="129"/>
    </location>
</feature>
<keyword evidence="3" id="KW-1185">Reference proteome</keyword>
<comment type="caution">
    <text evidence="2">The sequence shown here is derived from an EMBL/GenBank/DDBJ whole genome shotgun (WGS) entry which is preliminary data.</text>
</comment>
<feature type="region of interest" description="Disordered" evidence="1">
    <location>
        <begin position="1"/>
        <end position="20"/>
    </location>
</feature>
<name>A0AAV9HDY2_9PEZI</name>
<evidence type="ECO:0000313" key="3">
    <source>
        <dbReference type="Proteomes" id="UP001321749"/>
    </source>
</evidence>
<evidence type="ECO:0000256" key="1">
    <source>
        <dbReference type="SAM" id="MobiDB-lite"/>
    </source>
</evidence>
<accession>A0AAV9HDY2</accession>
<dbReference type="Proteomes" id="UP001321749">
    <property type="component" value="Unassembled WGS sequence"/>
</dbReference>
<reference evidence="2" key="2">
    <citation type="submission" date="2023-06" db="EMBL/GenBank/DDBJ databases">
        <authorList>
            <consortium name="Lawrence Berkeley National Laboratory"/>
            <person name="Mondo S.J."/>
            <person name="Hensen N."/>
            <person name="Bonometti L."/>
            <person name="Westerberg I."/>
            <person name="Brannstrom I.O."/>
            <person name="Guillou S."/>
            <person name="Cros-Aarteil S."/>
            <person name="Calhoun S."/>
            <person name="Haridas S."/>
            <person name="Kuo A."/>
            <person name="Pangilinan J."/>
            <person name="Riley R."/>
            <person name="Labutti K."/>
            <person name="Andreopoulos B."/>
            <person name="Lipzen A."/>
            <person name="Chen C."/>
            <person name="Yanf M."/>
            <person name="Daum C."/>
            <person name="Ng V."/>
            <person name="Clum A."/>
            <person name="Steindorff A."/>
            <person name="Ohm R."/>
            <person name="Martin F."/>
            <person name="Silar P."/>
            <person name="Natvig D."/>
            <person name="Lalanne C."/>
            <person name="Gautier V."/>
            <person name="Ament-Velasquez S.L."/>
            <person name="Kruys A."/>
            <person name="Hutchinson M.I."/>
            <person name="Powell A.J."/>
            <person name="Barry K."/>
            <person name="Miller A.N."/>
            <person name="Grigoriev I.V."/>
            <person name="Debuchy R."/>
            <person name="Gladieux P."/>
            <person name="Thoren M.H."/>
            <person name="Johannesson H."/>
        </authorList>
    </citation>
    <scope>NUCLEOTIDE SEQUENCE</scope>
    <source>
        <strain evidence="2">PSN324</strain>
    </source>
</reference>
<feature type="compositionally biased region" description="Gly residues" evidence="1">
    <location>
        <begin position="156"/>
        <end position="165"/>
    </location>
</feature>